<dbReference type="EMBL" id="LXQA010029449">
    <property type="protein sequence ID" value="MCH95289.1"/>
    <property type="molecule type" value="Genomic_DNA"/>
</dbReference>
<accession>A0A392N7X9</accession>
<evidence type="ECO:0000313" key="1">
    <source>
        <dbReference type="EMBL" id="MCH95289.1"/>
    </source>
</evidence>
<dbReference type="AlphaFoldDB" id="A0A392N7X9"/>
<name>A0A392N7X9_9FABA</name>
<feature type="non-terminal residue" evidence="1">
    <location>
        <position position="1"/>
    </location>
</feature>
<proteinExistence type="predicted"/>
<keyword evidence="2" id="KW-1185">Reference proteome</keyword>
<sequence>CSDAYNPVPGLMEGVPSSKDYNGGFASKLMWNAAVQA</sequence>
<evidence type="ECO:0000313" key="2">
    <source>
        <dbReference type="Proteomes" id="UP000265520"/>
    </source>
</evidence>
<comment type="caution">
    <text evidence="1">The sequence shown here is derived from an EMBL/GenBank/DDBJ whole genome shotgun (WGS) entry which is preliminary data.</text>
</comment>
<reference evidence="1 2" key="1">
    <citation type="journal article" date="2018" name="Front. Plant Sci.">
        <title>Red Clover (Trifolium pratense) and Zigzag Clover (T. medium) - A Picture of Genomic Similarities and Differences.</title>
        <authorList>
            <person name="Dluhosova J."/>
            <person name="Istvanek J."/>
            <person name="Nedelnik J."/>
            <person name="Repkova J."/>
        </authorList>
    </citation>
    <scope>NUCLEOTIDE SEQUENCE [LARGE SCALE GENOMIC DNA]</scope>
    <source>
        <strain evidence="2">cv. 10/8</strain>
        <tissue evidence="1">Leaf</tissue>
    </source>
</reference>
<organism evidence="1 2">
    <name type="scientific">Trifolium medium</name>
    <dbReference type="NCBI Taxonomy" id="97028"/>
    <lineage>
        <taxon>Eukaryota</taxon>
        <taxon>Viridiplantae</taxon>
        <taxon>Streptophyta</taxon>
        <taxon>Embryophyta</taxon>
        <taxon>Tracheophyta</taxon>
        <taxon>Spermatophyta</taxon>
        <taxon>Magnoliopsida</taxon>
        <taxon>eudicotyledons</taxon>
        <taxon>Gunneridae</taxon>
        <taxon>Pentapetalae</taxon>
        <taxon>rosids</taxon>
        <taxon>fabids</taxon>
        <taxon>Fabales</taxon>
        <taxon>Fabaceae</taxon>
        <taxon>Papilionoideae</taxon>
        <taxon>50 kb inversion clade</taxon>
        <taxon>NPAAA clade</taxon>
        <taxon>Hologalegina</taxon>
        <taxon>IRL clade</taxon>
        <taxon>Trifolieae</taxon>
        <taxon>Trifolium</taxon>
    </lineage>
</organism>
<dbReference type="Proteomes" id="UP000265520">
    <property type="component" value="Unassembled WGS sequence"/>
</dbReference>
<protein>
    <submittedName>
        <fullName evidence="1">3-hydroxyisobutyrate dehydrogenase</fullName>
    </submittedName>
</protein>